<evidence type="ECO:0000256" key="4">
    <source>
        <dbReference type="ARBA" id="ARBA00022741"/>
    </source>
</evidence>
<dbReference type="PIRSF" id="PIRSF003128">
    <property type="entry name" value="RecN"/>
    <property type="match status" value="1"/>
</dbReference>
<evidence type="ECO:0000256" key="10">
    <source>
        <dbReference type="SAM" id="Coils"/>
    </source>
</evidence>
<evidence type="ECO:0000256" key="9">
    <source>
        <dbReference type="PIRNR" id="PIRNR003128"/>
    </source>
</evidence>
<evidence type="ECO:0000259" key="11">
    <source>
        <dbReference type="Pfam" id="PF02463"/>
    </source>
</evidence>
<evidence type="ECO:0000256" key="7">
    <source>
        <dbReference type="ARBA" id="ARBA00023204"/>
    </source>
</evidence>
<dbReference type="Pfam" id="PF02463">
    <property type="entry name" value="SMC_N"/>
    <property type="match status" value="1"/>
</dbReference>
<dbReference type="InterPro" id="IPR027417">
    <property type="entry name" value="P-loop_NTPase"/>
</dbReference>
<dbReference type="Gene3D" id="3.40.50.300">
    <property type="entry name" value="P-loop containing nucleotide triphosphate hydrolases"/>
    <property type="match status" value="2"/>
</dbReference>
<keyword evidence="10" id="KW-0175">Coiled coil</keyword>
<evidence type="ECO:0000313" key="12">
    <source>
        <dbReference type="EMBL" id="CAL15758.1"/>
    </source>
</evidence>
<evidence type="ECO:0000256" key="3">
    <source>
        <dbReference type="ARBA" id="ARBA00021315"/>
    </source>
</evidence>
<dbReference type="CDD" id="cd03241">
    <property type="entry name" value="ABC_RecN"/>
    <property type="match status" value="2"/>
</dbReference>
<evidence type="ECO:0000256" key="8">
    <source>
        <dbReference type="ARBA" id="ARBA00033408"/>
    </source>
</evidence>
<sequence length="560" mass="62575">MQRNTMLTHLSVRHFATVDQLELEPENGLTAISGETGAGKSVIIDALGLTLGNRADSSIVRHGHDRAEVLATFDLRNNAAAQQWLIERELDDEEQCLLRRTVRADGRSRAYVNGTPTPLSEVRELGERLISIHSQHEHQALLKKDAHRQLLDNFAHARDLANSVREHWRHWQRARRAHDDALNQAREQNEKEELLRFQLEELDALALQDGELEQLELEQQRLGNAENLIRLCQQSLDALYEGEDGTCNDHLSQVSHWLDDARNNDGDLGSIADTVESARLQVEAAADDLRHYLEKLDLDPARLSQVEERLSQSYTLARKHRVRPQELVEHHRSLLAESDTLGNVDAQLHALAEQETTAQQHYMDSARKLTKARRSAAKTLSQQVQKQLTALGMKAAQLDACLSECPPSLEGLEEVEFLFTANPGQPLKPLGKVASGGELSRVSLAIQVICARNLTVPSLVFDEVDVGVGGGVAEIVGRLLRELGQHAQVLCITHQPQVASQGHQHWQVHKIQEDETTHTRIQELDDAARVEELARMLGGVEITESTRNHAKEMLSKAQAA</sequence>
<dbReference type="GO" id="GO:0006281">
    <property type="term" value="P:DNA repair"/>
    <property type="evidence" value="ECO:0007669"/>
    <property type="project" value="UniProtKB-KW"/>
</dbReference>
<reference evidence="12 13" key="1">
    <citation type="journal article" date="2006" name="Nat. Biotechnol.">
        <title>Genome sequence of the ubiquitous hydrocarbon-degrading marine bacterium Alcanivorax borkumensis.</title>
        <authorList>
            <person name="Schneiker S."/>
            <person name="Martins dos Santos V.A.P."/>
            <person name="Bartels D."/>
            <person name="Bekel T."/>
            <person name="Brecht M."/>
            <person name="Buhrmester J."/>
            <person name="Chernikova T.N."/>
            <person name="Denaro R."/>
            <person name="Ferrer M."/>
            <person name="Gertler C."/>
            <person name="Goesmann A."/>
            <person name="Golyshina O.V."/>
            <person name="Kaminski F."/>
            <person name="Khachane A.N."/>
            <person name="Lang S."/>
            <person name="Linke B."/>
            <person name="McHardy A.C."/>
            <person name="Meyer F."/>
            <person name="Nechitaylo T."/>
            <person name="Puehler A."/>
            <person name="Regenhardt D."/>
            <person name="Rupp O."/>
            <person name="Sabirova J.S."/>
            <person name="Selbitschka W."/>
            <person name="Yakimov M.M."/>
            <person name="Timmis K.N."/>
            <person name="Vorhoelter F.-J."/>
            <person name="Weidner S."/>
            <person name="Kaiser O."/>
            <person name="Golyshin P.N."/>
        </authorList>
    </citation>
    <scope>NUCLEOTIDE SEQUENCE [LARGE SCALE GENOMIC DNA]</scope>
    <source>
        <strain evidence="13">ATCC 700651 / DSM 11573 / NCIMB 13689 / SK2</strain>
    </source>
</reference>
<dbReference type="NCBIfam" id="NF008121">
    <property type="entry name" value="PRK10869.1"/>
    <property type="match status" value="1"/>
</dbReference>
<dbReference type="FunFam" id="3.40.50.300:FF:000319">
    <property type="entry name" value="DNA repair protein RecN"/>
    <property type="match status" value="1"/>
</dbReference>
<dbReference type="GO" id="GO:0005524">
    <property type="term" value="F:ATP binding"/>
    <property type="evidence" value="ECO:0007669"/>
    <property type="project" value="UniProtKB-KW"/>
</dbReference>
<accession>Q0VSU0</accession>
<dbReference type="GO" id="GO:0006310">
    <property type="term" value="P:DNA recombination"/>
    <property type="evidence" value="ECO:0007669"/>
    <property type="project" value="InterPro"/>
</dbReference>
<proteinExistence type="inferred from homology"/>
<organism evidence="12 13">
    <name type="scientific">Alcanivorax borkumensis (strain ATCC 700651 / DSM 11573 / NCIMB 13689 / SK2)</name>
    <dbReference type="NCBI Taxonomy" id="393595"/>
    <lineage>
        <taxon>Bacteria</taxon>
        <taxon>Pseudomonadati</taxon>
        <taxon>Pseudomonadota</taxon>
        <taxon>Gammaproteobacteria</taxon>
        <taxon>Oceanospirillales</taxon>
        <taxon>Alcanivoracaceae</taxon>
        <taxon>Alcanivorax</taxon>
    </lineage>
</organism>
<feature type="coiled-coil region" evidence="10">
    <location>
        <begin position="175"/>
        <end position="202"/>
    </location>
</feature>
<keyword evidence="7 9" id="KW-0234">DNA repair</keyword>
<dbReference type="NCBIfam" id="TIGR00634">
    <property type="entry name" value="recN"/>
    <property type="match status" value="1"/>
</dbReference>
<feature type="domain" description="RecF/RecN/SMC N-terminal" evidence="11">
    <location>
        <begin position="6"/>
        <end position="514"/>
    </location>
</feature>
<dbReference type="GO" id="GO:0043590">
    <property type="term" value="C:bacterial nucleoid"/>
    <property type="evidence" value="ECO:0007669"/>
    <property type="project" value="TreeGrafter"/>
</dbReference>
<dbReference type="eggNOG" id="COG0497">
    <property type="taxonomic scope" value="Bacteria"/>
</dbReference>
<dbReference type="EMBL" id="AM286690">
    <property type="protein sequence ID" value="CAL15758.1"/>
    <property type="molecule type" value="Genomic_DNA"/>
</dbReference>
<keyword evidence="6" id="KW-0067">ATP-binding</keyword>
<evidence type="ECO:0000313" key="13">
    <source>
        <dbReference type="Proteomes" id="UP000008871"/>
    </source>
</evidence>
<dbReference type="HOGENOM" id="CLU_018297_3_1_6"/>
<dbReference type="GO" id="GO:0009432">
    <property type="term" value="P:SOS response"/>
    <property type="evidence" value="ECO:0007669"/>
    <property type="project" value="TreeGrafter"/>
</dbReference>
<evidence type="ECO:0000256" key="6">
    <source>
        <dbReference type="ARBA" id="ARBA00022840"/>
    </source>
</evidence>
<gene>
    <name evidence="12" type="primary">recN</name>
    <name evidence="12" type="ordered locus">ABO_0310</name>
</gene>
<comment type="function">
    <text evidence="1 9">May be involved in recombinational repair of damaged DNA.</text>
</comment>
<comment type="similarity">
    <text evidence="2 9">Belongs to the RecN family.</text>
</comment>
<evidence type="ECO:0000256" key="1">
    <source>
        <dbReference type="ARBA" id="ARBA00003618"/>
    </source>
</evidence>
<name>Q0VSU0_ALCBS</name>
<dbReference type="STRING" id="393595.ABO_0310"/>
<dbReference type="PANTHER" id="PTHR11059:SF0">
    <property type="entry name" value="DNA REPAIR PROTEIN RECN"/>
    <property type="match status" value="1"/>
</dbReference>
<dbReference type="AlphaFoldDB" id="Q0VSU0"/>
<evidence type="ECO:0000256" key="5">
    <source>
        <dbReference type="ARBA" id="ARBA00022763"/>
    </source>
</evidence>
<evidence type="ECO:0000256" key="2">
    <source>
        <dbReference type="ARBA" id="ARBA00009441"/>
    </source>
</evidence>
<dbReference type="FunFam" id="3.40.50.300:FF:000356">
    <property type="entry name" value="DNA repair protein RecN"/>
    <property type="match status" value="1"/>
</dbReference>
<protein>
    <recommendedName>
        <fullName evidence="3 9">DNA repair protein RecN</fullName>
    </recommendedName>
    <alternativeName>
        <fullName evidence="8 9">Recombination protein N</fullName>
    </alternativeName>
</protein>
<dbReference type="InterPro" id="IPR003395">
    <property type="entry name" value="RecF/RecN/SMC_N"/>
</dbReference>
<keyword evidence="5 9" id="KW-0227">DNA damage</keyword>
<dbReference type="PANTHER" id="PTHR11059">
    <property type="entry name" value="DNA REPAIR PROTEIN RECN"/>
    <property type="match status" value="1"/>
</dbReference>
<dbReference type="InterPro" id="IPR004604">
    <property type="entry name" value="DNA_recomb/repair_RecN"/>
</dbReference>
<keyword evidence="13" id="KW-1185">Reference proteome</keyword>
<dbReference type="Proteomes" id="UP000008871">
    <property type="component" value="Chromosome"/>
</dbReference>
<dbReference type="KEGG" id="abo:ABO_0310"/>
<dbReference type="SUPFAM" id="SSF52540">
    <property type="entry name" value="P-loop containing nucleoside triphosphate hydrolases"/>
    <property type="match status" value="2"/>
</dbReference>
<keyword evidence="4" id="KW-0547">Nucleotide-binding</keyword>